<feature type="compositionally biased region" description="Low complexity" evidence="3">
    <location>
        <begin position="668"/>
        <end position="683"/>
    </location>
</feature>
<name>A0A2A6BCV8_PRIPA</name>
<protein>
    <submittedName>
        <fullName evidence="4">Ldb-1</fullName>
    </submittedName>
</protein>
<feature type="region of interest" description="Disordered" evidence="3">
    <location>
        <begin position="365"/>
        <end position="419"/>
    </location>
</feature>
<dbReference type="Pfam" id="PF01803">
    <property type="entry name" value="LIM_bind"/>
    <property type="match status" value="1"/>
</dbReference>
<feature type="compositionally biased region" description="Low complexity" evidence="3">
    <location>
        <begin position="700"/>
        <end position="723"/>
    </location>
</feature>
<evidence type="ECO:0000313" key="4">
    <source>
        <dbReference type="EnsemblMetazoa" id="PPA15981.1"/>
    </source>
</evidence>
<dbReference type="PROSITE" id="PS51957">
    <property type="entry name" value="LID"/>
    <property type="match status" value="1"/>
</dbReference>
<dbReference type="InterPro" id="IPR041363">
    <property type="entry name" value="LID"/>
</dbReference>
<dbReference type="GO" id="GO:0005634">
    <property type="term" value="C:nucleus"/>
    <property type="evidence" value="ECO:0000318"/>
    <property type="project" value="GO_Central"/>
</dbReference>
<sequence>MALLLNQSMGPCISPRLAHLSQSVDLSRSIALLRPALPPLPPSPLHNKGQPARVPNRAVLSDLHTLSFLLVSALSHLGVISRLSSPPGVAISITASISAPSPIAHLQHMVAGGPGGSLGMSSGMPPPMHPSPMNHQMMSPMMSSPAPPMHIPNSQAMPYRQQMASPHAPQSMLQSPSIGMSSPLAAVSHAMHPSTSMGMMTMTSSVTMMQHRPPTSMPPTTYQQSMMGPQSTSSSTMSNGVLSGILSKPPTGPPILQHSPHHPPHLQPMQPLQQPPPQQQHLKETVPSSLSDAFDEALSSLAIAQSTAAAAALAAAEAKAAAGMMKTAYDPLMAGSGMMLMDDLYATHDGYGYYGNGFEPVSYSTATSTPSTMTPTSSGGSQGSMPGGQQLTPSSTPGSMQGAPGMRPAPGMGTPTPVGIPNGVHPLPHQMPTPTPIEFRIHDMNRRFYLFLNTGVQEKDYAQWWDAFSHEFFDEDAKMTFIVTDEKGMKNEKFVIGRQLIPRYFRTLLDGGMNEMYYVIKGPSRETPTPDGLTTYECNQFMQVSKYELPYQSEVQTDAVIKLDFTPYEECYNYRIRNWVIELQPSQEFTLNPITREFTPLMLAENKRRPITCGMSPATLQALRFSVILEPMQLIMSTCKGQPQLTPQDALKRICFARHQQQEQQRVMMNAQSAQMMQQQQQQPPEEAKAKPTRKRTRKAPANPKGAKKGGAPASASPAPSAPFVSPQGIPPAVRCVVVDIMDDGSLSSLLASLSDSASSAAALLPLAPVMQPLPQSFLEALGPTPLTSTRLFPTTTGINMHFQGMPEVYVVGEPSMLGGEFREDERTIDKLENPNYDPNAAMRPHPATGTPGMMAPPQMQPNGQQPSLAQLQAHHAQLLAAGGPSPQQGGQPPQPPVSHAHLMGNMGPPMTPQQAAQQQQAQAAHLAQMQAAQQQGQPPQGVSTPPGAGGMPNGLAPPPPPSGFEYLGGWSRPPTNHLIA</sequence>
<feature type="region of interest" description="Disordered" evidence="3">
    <location>
        <begin position="666"/>
        <end position="725"/>
    </location>
</feature>
<feature type="region of interest" description="Disordered" evidence="3">
    <location>
        <begin position="209"/>
        <end position="286"/>
    </location>
</feature>
<dbReference type="GO" id="GO:0007399">
    <property type="term" value="P:nervous system development"/>
    <property type="evidence" value="ECO:0000318"/>
    <property type="project" value="GO_Central"/>
</dbReference>
<evidence type="ECO:0000256" key="1">
    <source>
        <dbReference type="ARBA" id="ARBA00006928"/>
    </source>
</evidence>
<dbReference type="GO" id="GO:0003712">
    <property type="term" value="F:transcription coregulator activity"/>
    <property type="evidence" value="ECO:0000318"/>
    <property type="project" value="GO_Central"/>
</dbReference>
<organism evidence="4 5">
    <name type="scientific">Pristionchus pacificus</name>
    <name type="common">Parasitic nematode worm</name>
    <dbReference type="NCBI Taxonomy" id="54126"/>
    <lineage>
        <taxon>Eukaryota</taxon>
        <taxon>Metazoa</taxon>
        <taxon>Ecdysozoa</taxon>
        <taxon>Nematoda</taxon>
        <taxon>Chromadorea</taxon>
        <taxon>Rhabditida</taxon>
        <taxon>Rhabditina</taxon>
        <taxon>Diplogasteromorpha</taxon>
        <taxon>Diplogasteroidea</taxon>
        <taxon>Neodiplogasteridae</taxon>
        <taxon>Pristionchus</taxon>
    </lineage>
</organism>
<feature type="compositionally biased region" description="Low complexity" evidence="3">
    <location>
        <begin position="367"/>
        <end position="379"/>
    </location>
</feature>
<proteinExistence type="inferred from homology"/>
<dbReference type="PANTHER" id="PTHR10378">
    <property type="entry name" value="LIM DOMAIN-BINDING PROTEIN"/>
    <property type="match status" value="1"/>
</dbReference>
<feature type="region of interest" description="Disordered" evidence="3">
    <location>
        <begin position="881"/>
        <end position="981"/>
    </location>
</feature>
<dbReference type="AlphaFoldDB" id="A0A2A6BCV8"/>
<dbReference type="InterPro" id="IPR029005">
    <property type="entry name" value="LIM-bd/SEUSS"/>
</dbReference>
<gene>
    <name evidence="4" type="primary">WBGene00105535</name>
</gene>
<comment type="similarity">
    <text evidence="1 2">Belongs to the LDB family.</text>
</comment>
<evidence type="ECO:0000256" key="3">
    <source>
        <dbReference type="SAM" id="MobiDB-lite"/>
    </source>
</evidence>
<accession>A0A2A6BCV8</accession>
<evidence type="ECO:0000313" key="5">
    <source>
        <dbReference type="Proteomes" id="UP000005239"/>
    </source>
</evidence>
<feature type="compositionally biased region" description="Low complexity" evidence="3">
    <location>
        <begin position="881"/>
        <end position="892"/>
    </location>
</feature>
<dbReference type="Proteomes" id="UP000005239">
    <property type="component" value="Unassembled WGS sequence"/>
</dbReference>
<reference evidence="5" key="1">
    <citation type="journal article" date="2008" name="Nat. Genet.">
        <title>The Pristionchus pacificus genome provides a unique perspective on nematode lifestyle and parasitism.</title>
        <authorList>
            <person name="Dieterich C."/>
            <person name="Clifton S.W."/>
            <person name="Schuster L.N."/>
            <person name="Chinwalla A."/>
            <person name="Delehaunty K."/>
            <person name="Dinkelacker I."/>
            <person name="Fulton L."/>
            <person name="Fulton R."/>
            <person name="Godfrey J."/>
            <person name="Minx P."/>
            <person name="Mitreva M."/>
            <person name="Roeseler W."/>
            <person name="Tian H."/>
            <person name="Witte H."/>
            <person name="Yang S.P."/>
            <person name="Wilson R.K."/>
            <person name="Sommer R.J."/>
        </authorList>
    </citation>
    <scope>NUCLEOTIDE SEQUENCE [LARGE SCALE GENOMIC DNA]</scope>
    <source>
        <strain evidence="5">PS312</strain>
    </source>
</reference>
<keyword evidence="5" id="KW-1185">Reference proteome</keyword>
<feature type="compositionally biased region" description="Low complexity" evidence="3">
    <location>
        <begin position="402"/>
        <end position="417"/>
    </location>
</feature>
<reference evidence="4" key="2">
    <citation type="submission" date="2022-06" db="UniProtKB">
        <authorList>
            <consortium name="EnsemblMetazoa"/>
        </authorList>
    </citation>
    <scope>IDENTIFICATION</scope>
    <source>
        <strain evidence="4">PS312</strain>
    </source>
</reference>
<dbReference type="GO" id="GO:0045944">
    <property type="term" value="P:positive regulation of transcription by RNA polymerase II"/>
    <property type="evidence" value="ECO:0000318"/>
    <property type="project" value="GO_Central"/>
</dbReference>
<feature type="compositionally biased region" description="Polar residues" evidence="3">
    <location>
        <begin position="218"/>
        <end position="241"/>
    </location>
</feature>
<dbReference type="GO" id="GO:0030274">
    <property type="term" value="F:LIM domain binding"/>
    <property type="evidence" value="ECO:0007669"/>
    <property type="project" value="UniProtKB-UniRule"/>
</dbReference>
<accession>A0A8R1YDR0</accession>
<feature type="region of interest" description="Disordered" evidence="3">
    <location>
        <begin position="831"/>
        <end position="869"/>
    </location>
</feature>
<dbReference type="Pfam" id="PF17916">
    <property type="entry name" value="LID"/>
    <property type="match status" value="1"/>
</dbReference>
<dbReference type="EnsemblMetazoa" id="PPA15981.1">
    <property type="protein sequence ID" value="PPA15981.1"/>
    <property type="gene ID" value="WBGene00105535"/>
</dbReference>
<dbReference type="GO" id="GO:0000122">
    <property type="term" value="P:negative regulation of transcription by RNA polymerase II"/>
    <property type="evidence" value="ECO:0000318"/>
    <property type="project" value="GO_Central"/>
</dbReference>
<dbReference type="GO" id="GO:0005667">
    <property type="term" value="C:transcription regulator complex"/>
    <property type="evidence" value="ECO:0000318"/>
    <property type="project" value="GO_Central"/>
</dbReference>
<dbReference type="OrthoDB" id="774557at2759"/>
<evidence type="ECO:0000256" key="2">
    <source>
        <dbReference type="PROSITE-ProRule" id="PRU01302"/>
    </source>
</evidence>
<feature type="compositionally biased region" description="Low complexity" evidence="3">
    <location>
        <begin position="913"/>
        <end position="941"/>
    </location>
</feature>